<dbReference type="Pfam" id="PF02867">
    <property type="entry name" value="Ribonuc_red_lgC"/>
    <property type="match status" value="1"/>
</dbReference>
<evidence type="ECO:0000256" key="4">
    <source>
        <dbReference type="ARBA" id="ARBA00022840"/>
    </source>
</evidence>
<dbReference type="Pfam" id="PF03477">
    <property type="entry name" value="ATP-cone"/>
    <property type="match status" value="1"/>
</dbReference>
<evidence type="ECO:0000256" key="6">
    <source>
        <dbReference type="ARBA" id="ARBA00023116"/>
    </source>
</evidence>
<dbReference type="OrthoDB" id="3000483at2759"/>
<evidence type="ECO:0000256" key="1">
    <source>
        <dbReference type="ARBA" id="ARBA00010406"/>
    </source>
</evidence>
<dbReference type="SUPFAM" id="SSF48168">
    <property type="entry name" value="R1 subunit of ribonucleotide reductase, N-terminal domain"/>
    <property type="match status" value="1"/>
</dbReference>
<protein>
    <recommendedName>
        <fullName evidence="9">Ribonucleoside-diphosphate reductase</fullName>
        <ecNumber evidence="9">1.17.4.1</ecNumber>
    </recommendedName>
</protein>
<dbReference type="PANTHER" id="PTHR11573:SF6">
    <property type="entry name" value="RIBONUCLEOSIDE-DIPHOSPHATE REDUCTASE LARGE SUBUNIT"/>
    <property type="match status" value="1"/>
</dbReference>
<comment type="function">
    <text evidence="7 9">Provides the precursors necessary for DNA synthesis. Catalyzes the biosynthesis of deoxyribonucleotides from the corresponding ribonucleotides.</text>
</comment>
<evidence type="ECO:0000256" key="7">
    <source>
        <dbReference type="ARBA" id="ARBA00024942"/>
    </source>
</evidence>
<dbReference type="GO" id="GO:0009263">
    <property type="term" value="P:deoxyribonucleotide biosynthetic process"/>
    <property type="evidence" value="ECO:0007669"/>
    <property type="project" value="UniProtKB-KW"/>
</dbReference>
<dbReference type="InterPro" id="IPR013509">
    <property type="entry name" value="RNR_lsu_N"/>
</dbReference>
<evidence type="ECO:0000256" key="8">
    <source>
        <dbReference type="PROSITE-ProRule" id="PRU00492"/>
    </source>
</evidence>
<keyword evidence="6 9" id="KW-0215">Deoxyribonucleotide synthesis</keyword>
<keyword evidence="2" id="KW-0021">Allosteric enzyme</keyword>
<dbReference type="SUPFAM" id="SSF51998">
    <property type="entry name" value="PFL-like glycyl radical enzymes"/>
    <property type="match status" value="1"/>
</dbReference>
<dbReference type="GO" id="GO:0005971">
    <property type="term" value="C:ribonucleoside-diphosphate reductase complex"/>
    <property type="evidence" value="ECO:0007669"/>
    <property type="project" value="TreeGrafter"/>
</dbReference>
<dbReference type="PRINTS" id="PR01183">
    <property type="entry name" value="RIBORDTASEM1"/>
</dbReference>
<dbReference type="GO" id="GO:0005524">
    <property type="term" value="F:ATP binding"/>
    <property type="evidence" value="ECO:0007669"/>
    <property type="project" value="UniProtKB-UniRule"/>
</dbReference>
<dbReference type="AlphaFoldDB" id="A0A9P0GME3"/>
<reference evidence="11" key="1">
    <citation type="submission" date="2022-01" db="EMBL/GenBank/DDBJ databases">
        <authorList>
            <person name="King R."/>
        </authorList>
    </citation>
    <scope>NUCLEOTIDE SEQUENCE</scope>
</reference>
<dbReference type="GO" id="GO:0004748">
    <property type="term" value="F:ribonucleoside-diphosphate reductase activity, thioredoxin disulfide as acceptor"/>
    <property type="evidence" value="ECO:0007669"/>
    <property type="project" value="UniProtKB-EC"/>
</dbReference>
<comment type="catalytic activity">
    <reaction evidence="9">
        <text>a 2'-deoxyribonucleoside 5'-diphosphate + [thioredoxin]-disulfide + H2O = a ribonucleoside 5'-diphosphate + [thioredoxin]-dithiol</text>
        <dbReference type="Rhea" id="RHEA:23252"/>
        <dbReference type="Rhea" id="RHEA-COMP:10698"/>
        <dbReference type="Rhea" id="RHEA-COMP:10700"/>
        <dbReference type="ChEBI" id="CHEBI:15377"/>
        <dbReference type="ChEBI" id="CHEBI:29950"/>
        <dbReference type="ChEBI" id="CHEBI:50058"/>
        <dbReference type="ChEBI" id="CHEBI:57930"/>
        <dbReference type="ChEBI" id="CHEBI:73316"/>
        <dbReference type="EC" id="1.17.4.1"/>
    </reaction>
</comment>
<keyword evidence="4 8" id="KW-0067">ATP-binding</keyword>
<dbReference type="Gene3D" id="3.20.70.20">
    <property type="match status" value="1"/>
</dbReference>
<comment type="similarity">
    <text evidence="1 9">Belongs to the ribonucleoside diphosphate reductase large chain family.</text>
</comment>
<keyword evidence="5 9" id="KW-0560">Oxidoreductase</keyword>
<evidence type="ECO:0000256" key="2">
    <source>
        <dbReference type="ARBA" id="ARBA00022533"/>
    </source>
</evidence>
<evidence type="ECO:0000256" key="5">
    <source>
        <dbReference type="ARBA" id="ARBA00023002"/>
    </source>
</evidence>
<evidence type="ECO:0000313" key="12">
    <source>
        <dbReference type="Proteomes" id="UP001153636"/>
    </source>
</evidence>
<dbReference type="NCBIfam" id="TIGR02506">
    <property type="entry name" value="NrdE_NrdA"/>
    <property type="match status" value="1"/>
</dbReference>
<dbReference type="InterPro" id="IPR013346">
    <property type="entry name" value="NrdE_NrdA_C"/>
</dbReference>
<evidence type="ECO:0000256" key="9">
    <source>
        <dbReference type="RuleBase" id="RU003410"/>
    </source>
</evidence>
<evidence type="ECO:0000313" key="11">
    <source>
        <dbReference type="EMBL" id="CAH1114278.1"/>
    </source>
</evidence>
<dbReference type="Proteomes" id="UP001153636">
    <property type="component" value="Chromosome 8"/>
</dbReference>
<dbReference type="PANTHER" id="PTHR11573">
    <property type="entry name" value="RIBONUCLEOSIDE-DIPHOSPHATE REDUCTASE LARGE CHAIN"/>
    <property type="match status" value="1"/>
</dbReference>
<name>A0A9P0GME3_9CUCU</name>
<dbReference type="InterPro" id="IPR000788">
    <property type="entry name" value="RNR_lg_C"/>
</dbReference>
<dbReference type="InterPro" id="IPR039718">
    <property type="entry name" value="Rrm1"/>
</dbReference>
<dbReference type="PROSITE" id="PS51161">
    <property type="entry name" value="ATP_CONE"/>
    <property type="match status" value="1"/>
</dbReference>
<dbReference type="InterPro" id="IPR005144">
    <property type="entry name" value="ATP-cone_dom"/>
</dbReference>
<proteinExistence type="inferred from homology"/>
<evidence type="ECO:0000256" key="3">
    <source>
        <dbReference type="ARBA" id="ARBA00022741"/>
    </source>
</evidence>
<feature type="domain" description="ATP-cone" evidence="10">
    <location>
        <begin position="9"/>
        <end position="100"/>
    </location>
</feature>
<gene>
    <name evidence="11" type="ORF">PSYICH_LOCUS14764</name>
</gene>
<keyword evidence="3 8" id="KW-0547">Nucleotide-binding</keyword>
<evidence type="ECO:0000259" key="10">
    <source>
        <dbReference type="PROSITE" id="PS51161"/>
    </source>
</evidence>
<dbReference type="Pfam" id="PF00317">
    <property type="entry name" value="Ribonuc_red_lgN"/>
    <property type="match status" value="1"/>
</dbReference>
<dbReference type="EC" id="1.17.4.1" evidence="9"/>
<dbReference type="EMBL" id="OV651820">
    <property type="protein sequence ID" value="CAH1114278.1"/>
    <property type="molecule type" value="Genomic_DNA"/>
</dbReference>
<dbReference type="InterPro" id="IPR008926">
    <property type="entry name" value="RNR_R1-su_N"/>
</dbReference>
<organism evidence="11 12">
    <name type="scientific">Psylliodes chrysocephalus</name>
    <dbReference type="NCBI Taxonomy" id="3402493"/>
    <lineage>
        <taxon>Eukaryota</taxon>
        <taxon>Metazoa</taxon>
        <taxon>Ecdysozoa</taxon>
        <taxon>Arthropoda</taxon>
        <taxon>Hexapoda</taxon>
        <taxon>Insecta</taxon>
        <taxon>Pterygota</taxon>
        <taxon>Neoptera</taxon>
        <taxon>Endopterygota</taxon>
        <taxon>Coleoptera</taxon>
        <taxon>Polyphaga</taxon>
        <taxon>Cucujiformia</taxon>
        <taxon>Chrysomeloidea</taxon>
        <taxon>Chrysomelidae</taxon>
        <taxon>Galerucinae</taxon>
        <taxon>Alticini</taxon>
        <taxon>Psylliodes</taxon>
    </lineage>
</organism>
<keyword evidence="12" id="KW-1185">Reference proteome</keyword>
<sequence length="806" mass="90634">MVNKPLSKFYVVKRGGRKEEVHIDKITSRIQKLCYGLNMDYVDPVSITLKVVNGLYPGVTTAELDALAAETAATLSGDHPDYATLAARIAISNLQKDTKKQFSDVIDDLFNMYDDTLQEKIPLISEEIHKIVTKNAERLNSCIIYDRDFAYNYFSFKELEKSYLLKINGKVVERPQHMLMRIAVQIHLDNIDDVINTYNLLSEKYYIHSTNTILLAGSPKPQMCSSISMMMPDDSIEGIFDCIRLCGVTSKFTATIGLNIQNIRAKGTYIAGTNGVSNGLVPMLRVFNNMACYVDQLNTNSIAEIAVYIEPWHSDILEYLNLSKPGGKEEVRTRELSYALWVPDLFMKRVESNGKWSLMCPHQCPGLIDTYGEEFDKIYQQYESEGRYTKQIPAQDLWRAIIVLQAETGGPVMMYKDACNRKSNQQHVGTIRGGSFSGDVVQYTSAKEIGSCPQASIAVNMFVSPDKKSFDFVKLKDVAKIVAKNLDKIIDVNFNPLTEEQVSLLNHRPIGVGVQGLADVFILMHISFDSDEAKAVNKQIFETVYYGALEASCDLAELNGPYPTYEGSPVSKGILQYDMWNVTPSALWNWTTLKQRIAKSGVRNSLLVSQMYAPILSRLFGNSESVDLYRSFYFTRRVTSGEFPVVNPYLLRDLDDKGIWDDKIKEAIVTNGGSIQNIAEIPADLKAVYRTAWEVSQKSVVNMAVDRSAFIDQSQSINIHIMNPNYGSLTSMHFYGWRYGLKTGMNKLKTKSAPKVFQKVGKSAAVVEVEDDIEEMKKKLREEEENNMASLVCSLQNRDACDMCGA</sequence>
<accession>A0A9P0GME3</accession>